<dbReference type="OrthoDB" id="9797527at2"/>
<feature type="binding site" evidence="8">
    <location>
        <position position="99"/>
    </location>
    <ligand>
        <name>Zn(2+)</name>
        <dbReference type="ChEBI" id="CHEBI:29105"/>
    </ligand>
</feature>
<dbReference type="PANTHER" id="PTHR11002:SF79">
    <property type="entry name" value="CARBONIC ANHYDRASE 2"/>
    <property type="match status" value="1"/>
</dbReference>
<reference evidence="11 12" key="1">
    <citation type="submission" date="2018-08" db="EMBL/GenBank/DDBJ databases">
        <title>Genomic Encyclopedia of Type Strains, Phase IV (KMG-IV): sequencing the most valuable type-strain genomes for metagenomic binning, comparative biology and taxonomic classification.</title>
        <authorList>
            <person name="Goeker M."/>
        </authorList>
    </citation>
    <scope>NUCLEOTIDE SEQUENCE [LARGE SCALE GENOMIC DNA]</scope>
    <source>
        <strain evidence="11 12">BW863</strain>
    </source>
</reference>
<dbReference type="CDD" id="cd03378">
    <property type="entry name" value="beta_CA_cladeC"/>
    <property type="match status" value="1"/>
</dbReference>
<evidence type="ECO:0000256" key="10">
    <source>
        <dbReference type="SAM" id="SignalP"/>
    </source>
</evidence>
<protein>
    <recommendedName>
        <fullName evidence="2 9">Carbonic anhydrase</fullName>
        <ecNumber evidence="2 9">4.2.1.1</ecNumber>
    </recommendedName>
    <alternativeName>
        <fullName evidence="9">Carbonate dehydratase</fullName>
    </alternativeName>
</protein>
<evidence type="ECO:0000313" key="11">
    <source>
        <dbReference type="EMBL" id="REF87495.1"/>
    </source>
</evidence>
<evidence type="ECO:0000256" key="8">
    <source>
        <dbReference type="PIRSR" id="PIRSR601765-1"/>
    </source>
</evidence>
<dbReference type="PROSITE" id="PS00704">
    <property type="entry name" value="PROK_CO2_ANHYDRASE_1"/>
    <property type="match status" value="1"/>
</dbReference>
<dbReference type="Proteomes" id="UP000256900">
    <property type="component" value="Unassembled WGS sequence"/>
</dbReference>
<comment type="similarity">
    <text evidence="1 9">Belongs to the beta-class carbonic anhydrase family.</text>
</comment>
<dbReference type="PANTHER" id="PTHR11002">
    <property type="entry name" value="CARBONIC ANHYDRASE"/>
    <property type="match status" value="1"/>
</dbReference>
<dbReference type="InterPro" id="IPR015892">
    <property type="entry name" value="Carbonic_anhydrase_CS"/>
</dbReference>
<keyword evidence="12" id="KW-1185">Reference proteome</keyword>
<dbReference type="EMBL" id="QUMO01000002">
    <property type="protein sequence ID" value="REF87495.1"/>
    <property type="molecule type" value="Genomic_DNA"/>
</dbReference>
<feature type="signal peptide" evidence="10">
    <location>
        <begin position="1"/>
        <end position="38"/>
    </location>
</feature>
<feature type="chain" id="PRO_5017716183" description="Carbonic anhydrase" evidence="10">
    <location>
        <begin position="39"/>
        <end position="244"/>
    </location>
</feature>
<comment type="catalytic activity">
    <reaction evidence="7 9">
        <text>hydrogencarbonate + H(+) = CO2 + H2O</text>
        <dbReference type="Rhea" id="RHEA:10748"/>
        <dbReference type="ChEBI" id="CHEBI:15377"/>
        <dbReference type="ChEBI" id="CHEBI:15378"/>
        <dbReference type="ChEBI" id="CHEBI:16526"/>
        <dbReference type="ChEBI" id="CHEBI:17544"/>
        <dbReference type="EC" id="4.2.1.1"/>
    </reaction>
</comment>
<dbReference type="EC" id="4.2.1.1" evidence="2 9"/>
<dbReference type="AlphaFoldDB" id="A0A3D9YYQ2"/>
<dbReference type="GO" id="GO:0008270">
    <property type="term" value="F:zinc ion binding"/>
    <property type="evidence" value="ECO:0007669"/>
    <property type="project" value="UniProtKB-UniRule"/>
</dbReference>
<feature type="binding site" evidence="8">
    <location>
        <position position="150"/>
    </location>
    <ligand>
        <name>Zn(2+)</name>
        <dbReference type="ChEBI" id="CHEBI:29105"/>
    </ligand>
</feature>
<evidence type="ECO:0000256" key="7">
    <source>
        <dbReference type="ARBA" id="ARBA00048348"/>
    </source>
</evidence>
<sequence>MCTACGLPSLHHGLALPRRDVLALGLGAAAMFGLPAFAAEDAPPPKPQNVIPPAEALERLQAGNKRYVEGVAKRHDFIAEREALVGGQNPFASILSCADSRVAPEYAFDTSRGDLFVVRVAGNFINTDNLASFEYAVAVLKTPLILVLGHEACGAVKAAISAVKDGASFPGHIQDLTTALAPAVKAVLDRPGDLLENATVENVRQNVAALKAATPILSAAVADKSLAIAGGIYRLATGGVDIIA</sequence>
<evidence type="ECO:0000256" key="9">
    <source>
        <dbReference type="RuleBase" id="RU003956"/>
    </source>
</evidence>
<comment type="cofactor">
    <cofactor evidence="8">
        <name>Zn(2+)</name>
        <dbReference type="ChEBI" id="CHEBI:29105"/>
    </cofactor>
    <text evidence="8">Binds 1 zinc ion per subunit.</text>
</comment>
<evidence type="ECO:0000256" key="2">
    <source>
        <dbReference type="ARBA" id="ARBA00012925"/>
    </source>
</evidence>
<dbReference type="PROSITE" id="PS00705">
    <property type="entry name" value="PROK_CO2_ANHYDRASE_2"/>
    <property type="match status" value="1"/>
</dbReference>
<comment type="function">
    <text evidence="6">Catalyzes the reversible hydration of carbon dioxide to form bicarbonate.</text>
</comment>
<evidence type="ECO:0000256" key="1">
    <source>
        <dbReference type="ARBA" id="ARBA00006217"/>
    </source>
</evidence>
<organism evidence="11 12">
    <name type="scientific">Methylovirgula ligni</name>
    <dbReference type="NCBI Taxonomy" id="569860"/>
    <lineage>
        <taxon>Bacteria</taxon>
        <taxon>Pseudomonadati</taxon>
        <taxon>Pseudomonadota</taxon>
        <taxon>Alphaproteobacteria</taxon>
        <taxon>Hyphomicrobiales</taxon>
        <taxon>Beijerinckiaceae</taxon>
        <taxon>Methylovirgula</taxon>
    </lineage>
</organism>
<dbReference type="InterPro" id="IPR001765">
    <property type="entry name" value="Carbonic_anhydrase"/>
</dbReference>
<evidence type="ECO:0000313" key="12">
    <source>
        <dbReference type="Proteomes" id="UP000256900"/>
    </source>
</evidence>
<dbReference type="SUPFAM" id="SSF53056">
    <property type="entry name" value="beta-carbonic anhydrase, cab"/>
    <property type="match status" value="1"/>
</dbReference>
<evidence type="ECO:0000256" key="3">
    <source>
        <dbReference type="ARBA" id="ARBA00022723"/>
    </source>
</evidence>
<dbReference type="RefSeq" id="WP_115835689.1">
    <property type="nucleotide sequence ID" value="NZ_CP025086.1"/>
</dbReference>
<evidence type="ECO:0000256" key="4">
    <source>
        <dbReference type="ARBA" id="ARBA00022833"/>
    </source>
</evidence>
<keyword evidence="10" id="KW-0732">Signal</keyword>
<dbReference type="Pfam" id="PF00484">
    <property type="entry name" value="Pro_CA"/>
    <property type="match status" value="1"/>
</dbReference>
<keyword evidence="3 8" id="KW-0479">Metal-binding</keyword>
<gene>
    <name evidence="11" type="ORF">DES32_1118</name>
</gene>
<comment type="caution">
    <text evidence="11">The sequence shown here is derived from an EMBL/GenBank/DDBJ whole genome shotgun (WGS) entry which is preliminary data.</text>
</comment>
<feature type="binding site" evidence="8">
    <location>
        <position position="97"/>
    </location>
    <ligand>
        <name>Zn(2+)</name>
        <dbReference type="ChEBI" id="CHEBI:29105"/>
    </ligand>
</feature>
<dbReference type="Gene3D" id="3.40.1050.10">
    <property type="entry name" value="Carbonic anhydrase"/>
    <property type="match status" value="1"/>
</dbReference>
<dbReference type="FunFam" id="3.40.1050.10:FF:000006">
    <property type="entry name" value="Carbonic anhydrase"/>
    <property type="match status" value="1"/>
</dbReference>
<comment type="function">
    <text evidence="9">Reversible hydration of carbon dioxide.</text>
</comment>
<name>A0A3D9YYQ2_9HYPH</name>
<evidence type="ECO:0000256" key="6">
    <source>
        <dbReference type="ARBA" id="ARBA00024993"/>
    </source>
</evidence>
<accession>A0A3D9YYQ2</accession>
<dbReference type="GO" id="GO:0015976">
    <property type="term" value="P:carbon utilization"/>
    <property type="evidence" value="ECO:0007669"/>
    <property type="project" value="InterPro"/>
</dbReference>
<proteinExistence type="inferred from homology"/>
<keyword evidence="4 8" id="KW-0862">Zinc</keyword>
<dbReference type="InterPro" id="IPR036874">
    <property type="entry name" value="Carbonic_anhydrase_sf"/>
</dbReference>
<dbReference type="GO" id="GO:0004089">
    <property type="term" value="F:carbonate dehydratase activity"/>
    <property type="evidence" value="ECO:0007669"/>
    <property type="project" value="UniProtKB-UniRule"/>
</dbReference>
<feature type="binding site" evidence="8">
    <location>
        <position position="153"/>
    </location>
    <ligand>
        <name>Zn(2+)</name>
        <dbReference type="ChEBI" id="CHEBI:29105"/>
    </ligand>
</feature>
<evidence type="ECO:0000256" key="5">
    <source>
        <dbReference type="ARBA" id="ARBA00023239"/>
    </source>
</evidence>
<dbReference type="SMART" id="SM00947">
    <property type="entry name" value="Pro_CA"/>
    <property type="match status" value="1"/>
</dbReference>
<keyword evidence="5 9" id="KW-0456">Lyase</keyword>